<feature type="compositionally biased region" description="Pro residues" evidence="1">
    <location>
        <begin position="238"/>
        <end position="250"/>
    </location>
</feature>
<feature type="compositionally biased region" description="Low complexity" evidence="1">
    <location>
        <begin position="299"/>
        <end position="329"/>
    </location>
</feature>
<dbReference type="KEGG" id="celz:E5225_14775"/>
<gene>
    <name evidence="3" type="ORF">E5225_14775</name>
</gene>
<dbReference type="Proteomes" id="UP000296469">
    <property type="component" value="Chromosome"/>
</dbReference>
<feature type="compositionally biased region" description="Pro residues" evidence="1">
    <location>
        <begin position="366"/>
        <end position="376"/>
    </location>
</feature>
<feature type="region of interest" description="Disordered" evidence="1">
    <location>
        <begin position="214"/>
        <end position="387"/>
    </location>
</feature>
<accession>A0A4P7SKA2</accession>
<dbReference type="EMBL" id="CP039291">
    <property type="protein sequence ID" value="QCB94632.1"/>
    <property type="molecule type" value="Genomic_DNA"/>
</dbReference>
<proteinExistence type="predicted"/>
<feature type="domain" description="RAMA" evidence="2">
    <location>
        <begin position="402"/>
        <end position="465"/>
    </location>
</feature>
<dbReference type="Pfam" id="PF18755">
    <property type="entry name" value="RAMA"/>
    <property type="match status" value="1"/>
</dbReference>
<sequence>MPIFELDDGRPRLVQPMQPLAGSFAQEVGALVTHHLAAIAGEPLFVVRTRAAAAERGDLPELLALDAAGRPVVVEVAQVLDDDAIVAALRRGGAAARLTTSDLARAYHVDPGRFGADFAAFREHVPVGAQTSRRDGVRLLLLCSEVAAEAADTLAFLRGPARQVEVLQVGVVRGDERRLLDVSPLALHEGARRSVEPTALRLVRSSEAFATAMAYDEQRGTGAPARKAPPTGELRAVTPPPQQPEPPAPTPIGRRGTVTEPTPLPFRTAGPTAEPRGGDGPRHGRRDTPDWPRDPADAPPSARRAGPPTLTPVAGLRAAAPAGTDAAAADTEDDDPTGATHTGATPTGTPTGAAPTGATPTAAAPPGSPPAAPAPSRPARADEGWPHPGLAMLARRRRAVTTLVWTRERRGQRFTAMLLPDGRIELPDGDVVTDPDDAATRVAGVEVADGWRAWRLGDGGPTLAEATGAL</sequence>
<evidence type="ECO:0000313" key="4">
    <source>
        <dbReference type="Proteomes" id="UP000296469"/>
    </source>
</evidence>
<reference evidence="3 4" key="1">
    <citation type="submission" date="2019-04" db="EMBL/GenBank/DDBJ databases">
        <title>Isolation and identification of Cellulomonas shaoxiangyii sp. Nov. isolated from feces of the Tibetan antelopes (Pantholops hodgsonii) in the Qinghai-Tibet plateau of China.</title>
        <authorList>
            <person name="Tian Z."/>
        </authorList>
    </citation>
    <scope>NUCLEOTIDE SEQUENCE [LARGE SCALE GENOMIC DNA]</scope>
    <source>
        <strain evidence="3 4">Z28</strain>
    </source>
</reference>
<protein>
    <recommendedName>
        <fullName evidence="2">RAMA domain-containing protein</fullName>
    </recommendedName>
</protein>
<organism evidence="3 4">
    <name type="scientific">Cellulomonas shaoxiangyii</name>
    <dbReference type="NCBI Taxonomy" id="2566013"/>
    <lineage>
        <taxon>Bacteria</taxon>
        <taxon>Bacillati</taxon>
        <taxon>Actinomycetota</taxon>
        <taxon>Actinomycetes</taxon>
        <taxon>Micrococcales</taxon>
        <taxon>Cellulomonadaceae</taxon>
        <taxon>Cellulomonas</taxon>
    </lineage>
</organism>
<feature type="compositionally biased region" description="Low complexity" evidence="1">
    <location>
        <begin position="337"/>
        <end position="365"/>
    </location>
</feature>
<feature type="compositionally biased region" description="Basic and acidic residues" evidence="1">
    <location>
        <begin position="276"/>
        <end position="296"/>
    </location>
</feature>
<dbReference type="RefSeq" id="WP_136225494.1">
    <property type="nucleotide sequence ID" value="NZ_CP039291.1"/>
</dbReference>
<evidence type="ECO:0000256" key="1">
    <source>
        <dbReference type="SAM" id="MobiDB-lite"/>
    </source>
</evidence>
<keyword evidence="4" id="KW-1185">Reference proteome</keyword>
<dbReference type="InterPro" id="IPR040843">
    <property type="entry name" value="RAMA"/>
</dbReference>
<evidence type="ECO:0000313" key="3">
    <source>
        <dbReference type="EMBL" id="QCB94632.1"/>
    </source>
</evidence>
<evidence type="ECO:0000259" key="2">
    <source>
        <dbReference type="Pfam" id="PF18755"/>
    </source>
</evidence>
<name>A0A4P7SKA2_9CELL</name>
<dbReference type="AlphaFoldDB" id="A0A4P7SKA2"/>